<dbReference type="EMBL" id="KK914240">
    <property type="protein sequence ID" value="KDP44848.1"/>
    <property type="molecule type" value="Genomic_DNA"/>
</dbReference>
<reference evidence="8 9" key="1">
    <citation type="journal article" date="2014" name="PLoS ONE">
        <title>Global Analysis of Gene Expression Profiles in Physic Nut (Jatropha curcas L.) Seedlings Exposed to Salt Stress.</title>
        <authorList>
            <person name="Zhang L."/>
            <person name="Zhang C."/>
            <person name="Wu P."/>
            <person name="Chen Y."/>
            <person name="Li M."/>
            <person name="Jiang H."/>
            <person name="Wu G."/>
        </authorList>
    </citation>
    <scope>NUCLEOTIDE SEQUENCE [LARGE SCALE GENOMIC DNA]</scope>
    <source>
        <strain evidence="9">cv. GZQX0401</strain>
        <tissue evidence="8">Young leaves</tissue>
    </source>
</reference>
<dbReference type="Gene3D" id="2.60.40.790">
    <property type="match status" value="1"/>
</dbReference>
<evidence type="ECO:0000256" key="1">
    <source>
        <dbReference type="ARBA" id="ARBA00004496"/>
    </source>
</evidence>
<keyword evidence="9" id="KW-1185">Reference proteome</keyword>
<organism evidence="8 9">
    <name type="scientific">Jatropha curcas</name>
    <name type="common">Barbados nut</name>
    <dbReference type="NCBI Taxonomy" id="180498"/>
    <lineage>
        <taxon>Eukaryota</taxon>
        <taxon>Viridiplantae</taxon>
        <taxon>Streptophyta</taxon>
        <taxon>Embryophyta</taxon>
        <taxon>Tracheophyta</taxon>
        <taxon>Spermatophyta</taxon>
        <taxon>Magnoliopsida</taxon>
        <taxon>eudicotyledons</taxon>
        <taxon>Gunneridae</taxon>
        <taxon>Pentapetalae</taxon>
        <taxon>rosids</taxon>
        <taxon>fabids</taxon>
        <taxon>Malpighiales</taxon>
        <taxon>Euphorbiaceae</taxon>
        <taxon>Crotonoideae</taxon>
        <taxon>Jatropheae</taxon>
        <taxon>Jatropha</taxon>
    </lineage>
</organism>
<evidence type="ECO:0000256" key="2">
    <source>
        <dbReference type="ARBA" id="ARBA00022490"/>
    </source>
</evidence>
<dbReference type="Pfam" id="PF00011">
    <property type="entry name" value="HSP20"/>
    <property type="match status" value="1"/>
</dbReference>
<dbReference type="PROSITE" id="PS01031">
    <property type="entry name" value="SHSP"/>
    <property type="match status" value="1"/>
</dbReference>
<dbReference type="InterPro" id="IPR002068">
    <property type="entry name" value="A-crystallin/Hsp20_dom"/>
</dbReference>
<name>A0A067LC96_JATCU</name>
<evidence type="ECO:0000259" key="7">
    <source>
        <dbReference type="PROSITE" id="PS01031"/>
    </source>
</evidence>
<dbReference type="OrthoDB" id="847148at2759"/>
<dbReference type="InterPro" id="IPR031107">
    <property type="entry name" value="Small_HSP"/>
</dbReference>
<keyword evidence="3" id="KW-0346">Stress response</keyword>
<evidence type="ECO:0000256" key="5">
    <source>
        <dbReference type="PROSITE-ProRule" id="PRU00285"/>
    </source>
</evidence>
<protein>
    <recommendedName>
        <fullName evidence="7">SHSP domain-containing protein</fullName>
    </recommendedName>
</protein>
<comment type="subunit">
    <text evidence="4">Forms oligomeric structures.</text>
</comment>
<dbReference type="InterPro" id="IPR008978">
    <property type="entry name" value="HSP20-like_chaperone"/>
</dbReference>
<evidence type="ECO:0000313" key="9">
    <source>
        <dbReference type="Proteomes" id="UP000027138"/>
    </source>
</evidence>
<evidence type="ECO:0000256" key="3">
    <source>
        <dbReference type="ARBA" id="ARBA00023016"/>
    </source>
</evidence>
<accession>A0A067LC96</accession>
<comment type="similarity">
    <text evidence="5 6">Belongs to the small heat shock protein (HSP20) family.</text>
</comment>
<dbReference type="STRING" id="180498.A0A067LC96"/>
<comment type="subcellular location">
    <subcellularLocation>
        <location evidence="1">Cytoplasm</location>
    </subcellularLocation>
</comment>
<dbReference type="Proteomes" id="UP000027138">
    <property type="component" value="Unassembled WGS sequence"/>
</dbReference>
<sequence length="153" mass="17235">MSINSSPSGHRSDIFDPFWDPLEGFPFHPLINGPDFPAETSSFAGARVDWKETPTAHVFMADVPGLRKEELKVEVEDGRVLQITGERSREEESSGDTWHIVERSSGMFSRRFRLPKNAKVEDLKASMENEVLTVTVPKEEEKKGSIRSFQISG</sequence>
<evidence type="ECO:0000313" key="8">
    <source>
        <dbReference type="EMBL" id="KDP44848.1"/>
    </source>
</evidence>
<keyword evidence="2" id="KW-0963">Cytoplasm</keyword>
<dbReference type="KEGG" id="jcu:105646837"/>
<dbReference type="AlphaFoldDB" id="A0A067LC96"/>
<evidence type="ECO:0000256" key="6">
    <source>
        <dbReference type="RuleBase" id="RU003616"/>
    </source>
</evidence>
<gene>
    <name evidence="8" type="ORF">JCGZ_01348</name>
</gene>
<dbReference type="PANTHER" id="PTHR11527">
    <property type="entry name" value="HEAT-SHOCK PROTEIN 20 FAMILY MEMBER"/>
    <property type="match status" value="1"/>
</dbReference>
<dbReference type="FunFam" id="2.60.40.790:FF:000009">
    <property type="entry name" value="17.6 kDa class I heat shock protein-like"/>
    <property type="match status" value="1"/>
</dbReference>
<proteinExistence type="inferred from homology"/>
<evidence type="ECO:0000256" key="4">
    <source>
        <dbReference type="ARBA" id="ARBA00038789"/>
    </source>
</evidence>
<dbReference type="CDD" id="cd06472">
    <property type="entry name" value="ACD_ScHsp26_like"/>
    <property type="match status" value="1"/>
</dbReference>
<feature type="domain" description="SHSP" evidence="7">
    <location>
        <begin position="39"/>
        <end position="153"/>
    </location>
</feature>
<dbReference type="GO" id="GO:0005737">
    <property type="term" value="C:cytoplasm"/>
    <property type="evidence" value="ECO:0007669"/>
    <property type="project" value="UniProtKB-SubCell"/>
</dbReference>
<dbReference type="SUPFAM" id="SSF49764">
    <property type="entry name" value="HSP20-like chaperones"/>
    <property type="match status" value="1"/>
</dbReference>